<dbReference type="CDD" id="cd00143">
    <property type="entry name" value="PP2Cc"/>
    <property type="match status" value="1"/>
</dbReference>
<comment type="caution">
    <text evidence="2">The sequence shown here is derived from an EMBL/GenBank/DDBJ whole genome shotgun (WGS) entry which is preliminary data.</text>
</comment>
<dbReference type="RefSeq" id="WP_283229635.1">
    <property type="nucleotide sequence ID" value="NZ_JASGBQ010000001.1"/>
</dbReference>
<feature type="domain" description="PPM-type phosphatase" evidence="1">
    <location>
        <begin position="20"/>
        <end position="264"/>
    </location>
</feature>
<dbReference type="InterPro" id="IPR001932">
    <property type="entry name" value="PPM-type_phosphatase-like_dom"/>
</dbReference>
<dbReference type="InterPro" id="IPR036457">
    <property type="entry name" value="PPM-type-like_dom_sf"/>
</dbReference>
<dbReference type="SMART" id="SM00332">
    <property type="entry name" value="PP2Cc"/>
    <property type="match status" value="1"/>
</dbReference>
<evidence type="ECO:0000259" key="1">
    <source>
        <dbReference type="PROSITE" id="PS51746"/>
    </source>
</evidence>
<dbReference type="AlphaFoldDB" id="A0AAP4B9E9"/>
<keyword evidence="3" id="KW-1185">Reference proteome</keyword>
<dbReference type="EMBL" id="JASGBQ010000001">
    <property type="protein sequence ID" value="MDI9241133.1"/>
    <property type="molecule type" value="Genomic_DNA"/>
</dbReference>
<evidence type="ECO:0000313" key="3">
    <source>
        <dbReference type="Proteomes" id="UP001300383"/>
    </source>
</evidence>
<name>A0AAP4B9E9_9FIRM</name>
<evidence type="ECO:0000313" key="2">
    <source>
        <dbReference type="EMBL" id="MDI9241133.1"/>
    </source>
</evidence>
<sequence length="268" mass="29716">MGEVITENLFRVRELPPNLSASAVSVTGTRSYQEDCLMYQVLDDGVLGVVCDGMGGLAHGERSSACAVDGLSQYFLERPRGEIPMSRYWEEAIRSLDETVAELKDKNGQPLGGGTTLAAVFIQGNCMTYAAAGDSMIYLLRNGSLKRLVRMHNYRLLLEQRLAAGEISSDEYEKGLSDGEALITYLGMKGIEVWDCPDEPLLLEDNDRILLCSDGLYKGLSEVQIRKTMEMCPEFEKTALELIRAVFCGPPQRLDNISVLCFLYKESD</sequence>
<reference evidence="2 3" key="1">
    <citation type="submission" date="2023-05" db="EMBL/GenBank/DDBJ databases">
        <title>[ruminococcus] sp. nov., isolated from a pig farm feces dump.</title>
        <authorList>
            <person name="Chang Y.-H."/>
        </authorList>
    </citation>
    <scope>NUCLEOTIDE SEQUENCE [LARGE SCALE GENOMIC DNA]</scope>
    <source>
        <strain evidence="2 3">YH-rum2234</strain>
    </source>
</reference>
<dbReference type="Gene3D" id="3.60.40.10">
    <property type="entry name" value="PPM-type phosphatase domain"/>
    <property type="match status" value="1"/>
</dbReference>
<organism evidence="2 3">
    <name type="scientific">Fusibacillus kribbianus</name>
    <dbReference type="NCBI Taxonomy" id="3044208"/>
    <lineage>
        <taxon>Bacteria</taxon>
        <taxon>Bacillati</taxon>
        <taxon>Bacillota</taxon>
        <taxon>Clostridia</taxon>
        <taxon>Lachnospirales</taxon>
        <taxon>Lachnospiraceae</taxon>
        <taxon>Fusibacillus</taxon>
    </lineage>
</organism>
<dbReference type="Pfam" id="PF13672">
    <property type="entry name" value="PP2C_2"/>
    <property type="match status" value="1"/>
</dbReference>
<dbReference type="PROSITE" id="PS51746">
    <property type="entry name" value="PPM_2"/>
    <property type="match status" value="1"/>
</dbReference>
<accession>A0AAP4B9E9</accession>
<dbReference type="Proteomes" id="UP001300383">
    <property type="component" value="Unassembled WGS sequence"/>
</dbReference>
<proteinExistence type="predicted"/>
<dbReference type="SUPFAM" id="SSF81606">
    <property type="entry name" value="PP2C-like"/>
    <property type="match status" value="1"/>
</dbReference>
<protein>
    <submittedName>
        <fullName evidence="2">Serine/threonine-protein phosphatase</fullName>
    </submittedName>
</protein>
<gene>
    <name evidence="2" type="ORF">QJ036_01400</name>
</gene>